<dbReference type="PANTHER" id="PTHR12246">
    <property type="entry name" value="PALMITOYLTRANSFERASE ZDHHC16"/>
    <property type="match status" value="1"/>
</dbReference>
<keyword evidence="2 7" id="KW-0808">Transferase</keyword>
<feature type="transmembrane region" description="Helical" evidence="7">
    <location>
        <begin position="106"/>
        <end position="127"/>
    </location>
</feature>
<evidence type="ECO:0000313" key="10">
    <source>
        <dbReference type="EMBL" id="KAK8846275.1"/>
    </source>
</evidence>
<dbReference type="EMBL" id="JAPFFF010000121">
    <property type="protein sequence ID" value="KAK8835411.1"/>
    <property type="molecule type" value="Genomic_DNA"/>
</dbReference>
<feature type="transmembrane region" description="Helical" evidence="7">
    <location>
        <begin position="139"/>
        <end position="162"/>
    </location>
</feature>
<sequence>MDTNKCGWKFLVKIWVFTYIYSFILYSSASFMNPGYLKLSWIREVQNDPTFKEELDDNGERSYCEICNMPRPLRAHHCSVCKRCVLLMDHHCDFIGNCVGYRNYKAFLVFLIEYPIHCALIMIVSSFRITDPNKTGVDIFLFILCLAFFGFLSFIVVMQLIAQIPFALHNQTWIEISGNKIRDALYRRAGQKRQNRYDTLSIFNNLKQRLGPNPLLWPIPTPNNGNPYSFPTNPNFVPVHELRFSTLMNFDDDDERNPLLPAARLRPLP</sequence>
<reference evidence="9 11" key="1">
    <citation type="submission" date="2024-04" db="EMBL/GenBank/DDBJ databases">
        <title>Tritrichomonas musculus Genome.</title>
        <authorList>
            <person name="Alves-Ferreira E."/>
            <person name="Grigg M."/>
            <person name="Lorenzi H."/>
            <person name="Galac M."/>
        </authorList>
    </citation>
    <scope>NUCLEOTIDE SEQUENCE [LARGE SCALE GENOMIC DNA]</scope>
    <source>
        <strain evidence="9 11">EAF2021</strain>
    </source>
</reference>
<comment type="similarity">
    <text evidence="7">Belongs to the DHHC palmitoyltransferase family.</text>
</comment>
<evidence type="ECO:0000256" key="3">
    <source>
        <dbReference type="ARBA" id="ARBA00022692"/>
    </source>
</evidence>
<name>A0ABR2GP20_9EUKA</name>
<dbReference type="EMBL" id="JAPFFF010000029">
    <property type="protein sequence ID" value="KAK8846275.1"/>
    <property type="molecule type" value="Genomic_DNA"/>
</dbReference>
<feature type="transmembrane region" description="Helical" evidence="7">
    <location>
        <begin position="12"/>
        <end position="32"/>
    </location>
</feature>
<keyword evidence="6 7" id="KW-0012">Acyltransferase</keyword>
<evidence type="ECO:0000256" key="4">
    <source>
        <dbReference type="ARBA" id="ARBA00022989"/>
    </source>
</evidence>
<evidence type="ECO:0000256" key="7">
    <source>
        <dbReference type="RuleBase" id="RU079119"/>
    </source>
</evidence>
<keyword evidence="3 7" id="KW-0812">Transmembrane</keyword>
<feature type="domain" description="Palmitoyltransferase DHHC" evidence="8">
    <location>
        <begin position="58"/>
        <end position="175"/>
    </location>
</feature>
<dbReference type="Proteomes" id="UP001470230">
    <property type="component" value="Unassembled WGS sequence"/>
</dbReference>
<accession>A0ABR2GP20</accession>
<dbReference type="EC" id="2.3.1.225" evidence="7"/>
<comment type="catalytic activity">
    <reaction evidence="7">
        <text>L-cysteinyl-[protein] + hexadecanoyl-CoA = S-hexadecanoyl-L-cysteinyl-[protein] + CoA</text>
        <dbReference type="Rhea" id="RHEA:36683"/>
        <dbReference type="Rhea" id="RHEA-COMP:10131"/>
        <dbReference type="Rhea" id="RHEA-COMP:11032"/>
        <dbReference type="ChEBI" id="CHEBI:29950"/>
        <dbReference type="ChEBI" id="CHEBI:57287"/>
        <dbReference type="ChEBI" id="CHEBI:57379"/>
        <dbReference type="ChEBI" id="CHEBI:74151"/>
        <dbReference type="EC" id="2.3.1.225"/>
    </reaction>
</comment>
<evidence type="ECO:0000259" key="8">
    <source>
        <dbReference type="Pfam" id="PF01529"/>
    </source>
</evidence>
<evidence type="ECO:0000256" key="5">
    <source>
        <dbReference type="ARBA" id="ARBA00023136"/>
    </source>
</evidence>
<keyword evidence="11" id="KW-1185">Reference proteome</keyword>
<dbReference type="InterPro" id="IPR039859">
    <property type="entry name" value="PFA4/ZDH16/20/ERF2-like"/>
</dbReference>
<organism evidence="9 11">
    <name type="scientific">Tritrichomonas musculus</name>
    <dbReference type="NCBI Taxonomy" id="1915356"/>
    <lineage>
        <taxon>Eukaryota</taxon>
        <taxon>Metamonada</taxon>
        <taxon>Parabasalia</taxon>
        <taxon>Tritrichomonadida</taxon>
        <taxon>Tritrichomonadidae</taxon>
        <taxon>Tritrichomonas</taxon>
    </lineage>
</organism>
<dbReference type="Pfam" id="PF01529">
    <property type="entry name" value="DHHC"/>
    <property type="match status" value="1"/>
</dbReference>
<evidence type="ECO:0000256" key="1">
    <source>
        <dbReference type="ARBA" id="ARBA00004141"/>
    </source>
</evidence>
<gene>
    <name evidence="9" type="ORF">M9Y10_006945</name>
    <name evidence="10" type="ORF">M9Y10_020281</name>
</gene>
<evidence type="ECO:0000313" key="9">
    <source>
        <dbReference type="EMBL" id="KAK8835411.1"/>
    </source>
</evidence>
<evidence type="ECO:0000256" key="6">
    <source>
        <dbReference type="ARBA" id="ARBA00023315"/>
    </source>
</evidence>
<comment type="domain">
    <text evidence="7">The DHHC domain is required for palmitoyltransferase activity.</text>
</comment>
<keyword evidence="5 7" id="KW-0472">Membrane</keyword>
<evidence type="ECO:0000313" key="11">
    <source>
        <dbReference type="Proteomes" id="UP001470230"/>
    </source>
</evidence>
<proteinExistence type="inferred from homology"/>
<dbReference type="PROSITE" id="PS50216">
    <property type="entry name" value="DHHC"/>
    <property type="match status" value="1"/>
</dbReference>
<comment type="subcellular location">
    <subcellularLocation>
        <location evidence="1">Membrane</location>
        <topology evidence="1">Multi-pass membrane protein</topology>
    </subcellularLocation>
</comment>
<comment type="caution">
    <text evidence="9">The sequence shown here is derived from an EMBL/GenBank/DDBJ whole genome shotgun (WGS) entry which is preliminary data.</text>
</comment>
<protein>
    <recommendedName>
        <fullName evidence="7">Palmitoyltransferase</fullName>
        <ecNumber evidence="7">2.3.1.225</ecNumber>
    </recommendedName>
</protein>
<keyword evidence="4 7" id="KW-1133">Transmembrane helix</keyword>
<dbReference type="InterPro" id="IPR001594">
    <property type="entry name" value="Palmitoyltrfase_DHHC"/>
</dbReference>
<evidence type="ECO:0000256" key="2">
    <source>
        <dbReference type="ARBA" id="ARBA00022679"/>
    </source>
</evidence>